<protein>
    <submittedName>
        <fullName evidence="4">DNA-binding response regulator</fullName>
    </submittedName>
</protein>
<dbReference type="CDD" id="cd17534">
    <property type="entry name" value="REC_DC-like"/>
    <property type="match status" value="1"/>
</dbReference>
<dbReference type="Pfam" id="PF04397">
    <property type="entry name" value="LytTR"/>
    <property type="match status" value="1"/>
</dbReference>
<comment type="caution">
    <text evidence="4">The sequence shown here is derived from an EMBL/GenBank/DDBJ whole genome shotgun (WGS) entry which is preliminary data.</text>
</comment>
<dbReference type="InterPro" id="IPR011006">
    <property type="entry name" value="CheY-like_superfamily"/>
</dbReference>
<dbReference type="SMART" id="SM00850">
    <property type="entry name" value="LytTR"/>
    <property type="match status" value="1"/>
</dbReference>
<dbReference type="Pfam" id="PF00072">
    <property type="entry name" value="Response_reg"/>
    <property type="match status" value="1"/>
</dbReference>
<keyword evidence="1" id="KW-0597">Phosphoprotein</keyword>
<evidence type="ECO:0000313" key="5">
    <source>
        <dbReference type="Proteomes" id="UP000270856"/>
    </source>
</evidence>
<keyword evidence="5" id="KW-1185">Reference proteome</keyword>
<dbReference type="SMART" id="SM00448">
    <property type="entry name" value="REC"/>
    <property type="match status" value="1"/>
</dbReference>
<dbReference type="AlphaFoldDB" id="A0A3N4NDH9"/>
<dbReference type="InterPro" id="IPR007492">
    <property type="entry name" value="LytTR_DNA-bd_dom"/>
</dbReference>
<proteinExistence type="predicted"/>
<dbReference type="PANTHER" id="PTHR37299:SF1">
    <property type="entry name" value="STAGE 0 SPORULATION PROTEIN A HOMOLOG"/>
    <property type="match status" value="1"/>
</dbReference>
<dbReference type="EMBL" id="RPFJ01000017">
    <property type="protein sequence ID" value="RPD94462.1"/>
    <property type="molecule type" value="Genomic_DNA"/>
</dbReference>
<dbReference type="GO" id="GO:0000156">
    <property type="term" value="F:phosphorelay response regulator activity"/>
    <property type="evidence" value="ECO:0007669"/>
    <property type="project" value="InterPro"/>
</dbReference>
<reference evidence="4 5" key="1">
    <citation type="submission" date="2018-11" db="EMBL/GenBank/DDBJ databases">
        <title>Aureibaculum marinum gen. nov., sp. nov., a member of the family Flavobacteriaceae isolated from the Bohai Sea.</title>
        <authorList>
            <person name="Ji X."/>
        </authorList>
    </citation>
    <scope>NUCLEOTIDE SEQUENCE [LARGE SCALE GENOMIC DNA]</scope>
    <source>
        <strain evidence="4 5">BH-SD17</strain>
    </source>
</reference>
<dbReference type="Gene3D" id="2.40.50.1020">
    <property type="entry name" value="LytTr DNA-binding domain"/>
    <property type="match status" value="1"/>
</dbReference>
<feature type="modified residue" description="4-aspartylphosphate" evidence="1">
    <location>
        <position position="56"/>
    </location>
</feature>
<accession>A0A3N4NDH9</accession>
<dbReference type="PROSITE" id="PS50930">
    <property type="entry name" value="HTH_LYTTR"/>
    <property type="match status" value="1"/>
</dbReference>
<dbReference type="InterPro" id="IPR046947">
    <property type="entry name" value="LytR-like"/>
</dbReference>
<dbReference type="OrthoDB" id="2962330at2"/>
<gene>
    <name evidence="4" type="ORF">EGM88_12020</name>
</gene>
<dbReference type="SUPFAM" id="SSF52172">
    <property type="entry name" value="CheY-like"/>
    <property type="match status" value="1"/>
</dbReference>
<evidence type="ECO:0000256" key="1">
    <source>
        <dbReference type="PROSITE-ProRule" id="PRU00169"/>
    </source>
</evidence>
<dbReference type="GO" id="GO:0003677">
    <property type="term" value="F:DNA binding"/>
    <property type="evidence" value="ECO:0007669"/>
    <property type="project" value="UniProtKB-KW"/>
</dbReference>
<evidence type="ECO:0000313" key="4">
    <source>
        <dbReference type="EMBL" id="RPD94462.1"/>
    </source>
</evidence>
<dbReference type="InterPro" id="IPR001789">
    <property type="entry name" value="Sig_transdc_resp-reg_receiver"/>
</dbReference>
<dbReference type="PANTHER" id="PTHR37299">
    <property type="entry name" value="TRANSCRIPTIONAL REGULATOR-RELATED"/>
    <property type="match status" value="1"/>
</dbReference>
<dbReference type="Gene3D" id="3.40.50.2300">
    <property type="match status" value="1"/>
</dbReference>
<evidence type="ECO:0000259" key="3">
    <source>
        <dbReference type="PROSITE" id="PS50930"/>
    </source>
</evidence>
<name>A0A3N4NDH9_9FLAO</name>
<dbReference type="Proteomes" id="UP000270856">
    <property type="component" value="Unassembled WGS sequence"/>
</dbReference>
<dbReference type="PROSITE" id="PS50110">
    <property type="entry name" value="RESPONSE_REGULATORY"/>
    <property type="match status" value="1"/>
</dbReference>
<sequence>MTSPIKIFIVEDEMIIAANISLQLQKLGYEVIGMVSHGEDAFVHIEANLPDIILMDIQLKGKLSGIDTAKQIQTKFEIPIIYLTANTDDFYFNEAKTTKPAAFISKPFKNLDLQRAIELAINTIEIEKEKKELKNPYVLEDCIFVRDHEKMVKISLKNIYYIEADRNYCRIFCRDKAFLIVNTLKNINEKLPKTHFLRIHRSYIVNLTKIDEVAGSHLMVANKIVPMSKSFKMDLMKRLQTI</sequence>
<evidence type="ECO:0000259" key="2">
    <source>
        <dbReference type="PROSITE" id="PS50110"/>
    </source>
</evidence>
<organism evidence="4 5">
    <name type="scientific">Aureibaculum marinum</name>
    <dbReference type="NCBI Taxonomy" id="2487930"/>
    <lineage>
        <taxon>Bacteria</taxon>
        <taxon>Pseudomonadati</taxon>
        <taxon>Bacteroidota</taxon>
        <taxon>Flavobacteriia</taxon>
        <taxon>Flavobacteriales</taxon>
        <taxon>Flavobacteriaceae</taxon>
        <taxon>Aureibaculum</taxon>
    </lineage>
</organism>
<feature type="domain" description="HTH LytTR-type" evidence="3">
    <location>
        <begin position="143"/>
        <end position="213"/>
    </location>
</feature>
<feature type="domain" description="Response regulatory" evidence="2">
    <location>
        <begin position="6"/>
        <end position="121"/>
    </location>
</feature>
<dbReference type="RefSeq" id="WP_123898543.1">
    <property type="nucleotide sequence ID" value="NZ_RPFJ01000017.1"/>
</dbReference>
<keyword evidence="4" id="KW-0238">DNA-binding</keyword>